<comment type="caution">
    <text evidence="2">The sequence shown here is derived from an EMBL/GenBank/DDBJ whole genome shotgun (WGS) entry which is preliminary data.</text>
</comment>
<keyword evidence="1" id="KW-1133">Transmembrane helix</keyword>
<dbReference type="AlphaFoldDB" id="A0A813EQ13"/>
<gene>
    <name evidence="2" type="ORF">PGLA1383_LOCUS18154</name>
</gene>
<sequence>DKHGRSFGSEGLVLRSPSGRPIAQDHLAAPLPKDEAEAVAPRWARTLIFALICQGVQAFMSYDGGATPASLDTIQAEMDNSWTAAEFGLLGSMDKIGMTATSIIWGRCLQLCPPKLLLSVALFMNACATAAFGLLRHKGVMYAAA</sequence>
<name>A0A813EQ13_POLGL</name>
<reference evidence="2" key="1">
    <citation type="submission" date="2021-02" db="EMBL/GenBank/DDBJ databases">
        <authorList>
            <person name="Dougan E. K."/>
            <person name="Rhodes N."/>
            <person name="Thang M."/>
            <person name="Chan C."/>
        </authorList>
    </citation>
    <scope>NUCLEOTIDE SEQUENCE</scope>
</reference>
<dbReference type="EMBL" id="CAJNNV010011500">
    <property type="protein sequence ID" value="CAE8599811.1"/>
    <property type="molecule type" value="Genomic_DNA"/>
</dbReference>
<keyword evidence="1" id="KW-0812">Transmembrane</keyword>
<accession>A0A813EQ13</accession>
<protein>
    <submittedName>
        <fullName evidence="2">Uncharacterized protein</fullName>
    </submittedName>
</protein>
<feature type="non-terminal residue" evidence="2">
    <location>
        <position position="145"/>
    </location>
</feature>
<organism evidence="2 3">
    <name type="scientific">Polarella glacialis</name>
    <name type="common">Dinoflagellate</name>
    <dbReference type="NCBI Taxonomy" id="89957"/>
    <lineage>
        <taxon>Eukaryota</taxon>
        <taxon>Sar</taxon>
        <taxon>Alveolata</taxon>
        <taxon>Dinophyceae</taxon>
        <taxon>Suessiales</taxon>
        <taxon>Suessiaceae</taxon>
        <taxon>Polarella</taxon>
    </lineage>
</organism>
<keyword evidence="1" id="KW-0472">Membrane</keyword>
<dbReference type="Proteomes" id="UP000654075">
    <property type="component" value="Unassembled WGS sequence"/>
</dbReference>
<feature type="transmembrane region" description="Helical" evidence="1">
    <location>
        <begin position="116"/>
        <end position="135"/>
    </location>
</feature>
<dbReference type="OrthoDB" id="421530at2759"/>
<dbReference type="InterPro" id="IPR036259">
    <property type="entry name" value="MFS_trans_sf"/>
</dbReference>
<dbReference type="SUPFAM" id="SSF103473">
    <property type="entry name" value="MFS general substrate transporter"/>
    <property type="match status" value="1"/>
</dbReference>
<evidence type="ECO:0000256" key="1">
    <source>
        <dbReference type="SAM" id="Phobius"/>
    </source>
</evidence>
<dbReference type="Gene3D" id="1.20.1250.20">
    <property type="entry name" value="MFS general substrate transporter like domains"/>
    <property type="match status" value="1"/>
</dbReference>
<evidence type="ECO:0000313" key="3">
    <source>
        <dbReference type="Proteomes" id="UP000654075"/>
    </source>
</evidence>
<keyword evidence="3" id="KW-1185">Reference proteome</keyword>
<proteinExistence type="predicted"/>
<evidence type="ECO:0000313" key="2">
    <source>
        <dbReference type="EMBL" id="CAE8599811.1"/>
    </source>
</evidence>